<dbReference type="HOGENOM" id="CLU_082394_1_0_0"/>
<dbReference type="BioCyc" id="HAUR316274:GHYA-5085-MONOMER"/>
<dbReference type="AlphaFoldDB" id="A9B8I8"/>
<dbReference type="Gene3D" id="1.10.4030.10">
    <property type="entry name" value="Porin chaperone SurA, peptide-binding domain"/>
    <property type="match status" value="1"/>
</dbReference>
<sequence>MVRVNAITLYVGDVLTYLDSIWNHAPVLERLIAKGLIDDAIRRDSIELSATELQEAMDGFRRARGLLTATATEAWLTAKGLSYQRFEQLVEREAQLARLKDRVIASRMADWFTAELAGFDQVRLMILSFADVEHAQEIWRTAIQDPDRLAYQAEEAWTRGVLNETIGVFQTWLRHERPTWLPETAFGCPAGTILPLQPLPDGGIALIKVLSYQHAQRDQATQHAFRQKLFTAWLDEQRAQATITWNWGTHELQSQTPTVGD</sequence>
<dbReference type="Proteomes" id="UP000000787">
    <property type="component" value="Plasmid pHAU01"/>
</dbReference>
<name>A9B8I8_HERA2</name>
<evidence type="ECO:0008006" key="3">
    <source>
        <dbReference type="Google" id="ProtNLM"/>
    </source>
</evidence>
<dbReference type="InterPro" id="IPR027304">
    <property type="entry name" value="Trigger_fact/SurA_dom_sf"/>
</dbReference>
<dbReference type="KEGG" id="hau:Haur_5022"/>
<reference evidence="1 2" key="1">
    <citation type="journal article" date="2011" name="Stand. Genomic Sci.">
        <title>Complete genome sequence of the filamentous gliding predatory bacterium Herpetosiphon aurantiacus type strain (114-95(T)).</title>
        <authorList>
            <person name="Kiss H."/>
            <person name="Nett M."/>
            <person name="Domin N."/>
            <person name="Martin K."/>
            <person name="Maresca J.A."/>
            <person name="Copeland A."/>
            <person name="Lapidus A."/>
            <person name="Lucas S."/>
            <person name="Berry K.W."/>
            <person name="Glavina Del Rio T."/>
            <person name="Dalin E."/>
            <person name="Tice H."/>
            <person name="Pitluck S."/>
            <person name="Richardson P."/>
            <person name="Bruce D."/>
            <person name="Goodwin L."/>
            <person name="Han C."/>
            <person name="Detter J.C."/>
            <person name="Schmutz J."/>
            <person name="Brettin T."/>
            <person name="Land M."/>
            <person name="Hauser L."/>
            <person name="Kyrpides N.C."/>
            <person name="Ivanova N."/>
            <person name="Goker M."/>
            <person name="Woyke T."/>
            <person name="Klenk H.P."/>
            <person name="Bryant D.A."/>
        </authorList>
    </citation>
    <scope>NUCLEOTIDE SEQUENCE [LARGE SCALE GENOMIC DNA]</scope>
    <source>
        <strain evidence="2">ATCC 23779 / DSM 785 / 114-95</strain>
        <plasmid evidence="1">pHAU01</plasmid>
    </source>
</reference>
<keyword evidence="1" id="KW-0614">Plasmid</keyword>
<dbReference type="NCBIfam" id="TIGR04500">
    <property type="entry name" value="PpiC_rel_mature"/>
    <property type="match status" value="1"/>
</dbReference>
<accession>A9B8I8</accession>
<protein>
    <recommendedName>
        <fullName evidence="3">PpiC domain-containing protein</fullName>
    </recommendedName>
</protein>
<dbReference type="InterPro" id="IPR030985">
    <property type="entry name" value="PpiC-rel_mature"/>
</dbReference>
<proteinExistence type="predicted"/>
<evidence type="ECO:0000313" key="2">
    <source>
        <dbReference type="Proteomes" id="UP000000787"/>
    </source>
</evidence>
<dbReference type="EMBL" id="CP000876">
    <property type="protein sequence ID" value="ABX07652.1"/>
    <property type="molecule type" value="Genomic_DNA"/>
</dbReference>
<geneLocation type="plasmid" evidence="1 2">
    <name>pHAU01</name>
</geneLocation>
<gene>
    <name evidence="1" type="ordered locus">Haur_5022</name>
</gene>
<evidence type="ECO:0000313" key="1">
    <source>
        <dbReference type="EMBL" id="ABX07652.1"/>
    </source>
</evidence>
<dbReference type="InParanoid" id="A9B8I8"/>
<organism evidence="1 2">
    <name type="scientific">Herpetosiphon aurantiacus (strain ATCC 23779 / DSM 785 / 114-95)</name>
    <dbReference type="NCBI Taxonomy" id="316274"/>
    <lineage>
        <taxon>Bacteria</taxon>
        <taxon>Bacillati</taxon>
        <taxon>Chloroflexota</taxon>
        <taxon>Chloroflexia</taxon>
        <taxon>Herpetosiphonales</taxon>
        <taxon>Herpetosiphonaceae</taxon>
        <taxon>Herpetosiphon</taxon>
    </lineage>
</organism>
<dbReference type="SUPFAM" id="SSF109998">
    <property type="entry name" value="Triger factor/SurA peptide-binding domain-like"/>
    <property type="match status" value="1"/>
</dbReference>
<keyword evidence="2" id="KW-1185">Reference proteome</keyword>